<evidence type="ECO:0000313" key="3">
    <source>
        <dbReference type="Proteomes" id="UP000255108"/>
    </source>
</evidence>
<dbReference type="AlphaFoldDB" id="A0A377Q9D9"/>
<evidence type="ECO:0000313" key="2">
    <source>
        <dbReference type="EMBL" id="TCU88426.1"/>
    </source>
</evidence>
<gene>
    <name evidence="2" type="ORF">EV682_1039</name>
    <name evidence="1" type="ORF">NCTC11159_02575</name>
</gene>
<organism evidence="1 3">
    <name type="scientific">Iodobacter fluviatilis</name>
    <dbReference type="NCBI Taxonomy" id="537"/>
    <lineage>
        <taxon>Bacteria</taxon>
        <taxon>Pseudomonadati</taxon>
        <taxon>Pseudomonadota</taxon>
        <taxon>Betaproteobacteria</taxon>
        <taxon>Neisseriales</taxon>
        <taxon>Chitinibacteraceae</taxon>
        <taxon>Iodobacter</taxon>
    </lineage>
</organism>
<dbReference type="Proteomes" id="UP000295794">
    <property type="component" value="Unassembled WGS sequence"/>
</dbReference>
<evidence type="ECO:0000313" key="1">
    <source>
        <dbReference type="EMBL" id="STQ91502.1"/>
    </source>
</evidence>
<keyword evidence="4" id="KW-1185">Reference proteome</keyword>
<reference evidence="2 4" key="2">
    <citation type="submission" date="2019-03" db="EMBL/GenBank/DDBJ databases">
        <title>Genomic Encyclopedia of Type Strains, Phase IV (KMG-IV): sequencing the most valuable type-strain genomes for metagenomic binning, comparative biology and taxonomic classification.</title>
        <authorList>
            <person name="Goeker M."/>
        </authorList>
    </citation>
    <scope>NUCLEOTIDE SEQUENCE [LARGE SCALE GENOMIC DNA]</scope>
    <source>
        <strain evidence="2 4">DSM 3764</strain>
    </source>
</reference>
<proteinExistence type="predicted"/>
<dbReference type="EMBL" id="SMBT01000003">
    <property type="protein sequence ID" value="TCU88426.1"/>
    <property type="molecule type" value="Genomic_DNA"/>
</dbReference>
<dbReference type="EMBL" id="UGHR01000001">
    <property type="protein sequence ID" value="STQ91502.1"/>
    <property type="molecule type" value="Genomic_DNA"/>
</dbReference>
<dbReference type="Proteomes" id="UP000255108">
    <property type="component" value="Unassembled WGS sequence"/>
</dbReference>
<protein>
    <submittedName>
        <fullName evidence="1">Uncharacterized protein</fullName>
    </submittedName>
</protein>
<evidence type="ECO:0000313" key="4">
    <source>
        <dbReference type="Proteomes" id="UP000295794"/>
    </source>
</evidence>
<accession>A0A377Q9D9</accession>
<sequence length="37" mass="4241">MLMDGAEHPHFFNKRGQAKKEGSCWHNEVHPFACSNV</sequence>
<reference evidence="1 3" key="1">
    <citation type="submission" date="2018-06" db="EMBL/GenBank/DDBJ databases">
        <authorList>
            <consortium name="Pathogen Informatics"/>
            <person name="Doyle S."/>
        </authorList>
    </citation>
    <scope>NUCLEOTIDE SEQUENCE [LARGE SCALE GENOMIC DNA]</scope>
    <source>
        <strain evidence="1 3">NCTC11159</strain>
    </source>
</reference>
<name>A0A377Q9D9_9NEIS</name>